<dbReference type="GO" id="GO:0051536">
    <property type="term" value="F:iron-sulfur cluster binding"/>
    <property type="evidence" value="ECO:0007669"/>
    <property type="project" value="InterPro"/>
</dbReference>
<dbReference type="CDD" id="cd06664">
    <property type="entry name" value="IscU_like"/>
    <property type="match status" value="1"/>
</dbReference>
<dbReference type="InterPro" id="IPR002871">
    <property type="entry name" value="NIF_FeS_clus_asmbl_NifU_N"/>
</dbReference>
<evidence type="ECO:0000313" key="5">
    <source>
        <dbReference type="Proteomes" id="UP001383392"/>
    </source>
</evidence>
<proteinExistence type="predicted"/>
<dbReference type="EMBL" id="JAOSJG010000006">
    <property type="protein sequence ID" value="MEK0309064.1"/>
    <property type="molecule type" value="Genomic_DNA"/>
</dbReference>
<evidence type="ECO:0000313" key="4">
    <source>
        <dbReference type="Proteomes" id="UP000189722"/>
    </source>
</evidence>
<sequence>MLIYLKDEDKKIMLYHLNNPYNQGLSDNSNYLYFRYHNNYCGDAIELQLYIIDSHLQNIRHNTQACSICCISASIMSMTVQKQNIQQVLVKIKNFLAMLNQQKFDINQLNKELQIFKFFCDNPSKISCISLPWKALEKAIESWKNKKYL</sequence>
<organism evidence="3 4">
    <name type="scientific">Candidatus Phytoplasma citri</name>
    <dbReference type="NCBI Taxonomy" id="180978"/>
    <lineage>
        <taxon>Bacteria</taxon>
        <taxon>Bacillati</taxon>
        <taxon>Mycoplasmatota</taxon>
        <taxon>Mollicutes</taxon>
        <taxon>Acholeplasmatales</taxon>
        <taxon>Acholeplasmataceae</taxon>
        <taxon>Candidatus Phytoplasma</taxon>
        <taxon>16SrII (Peanut WB group)</taxon>
    </lineage>
</organism>
<dbReference type="AlphaFoldDB" id="A0A1S9M1X4"/>
<accession>A0A1S9M1X4</accession>
<dbReference type="Proteomes" id="UP000189722">
    <property type="component" value="Unassembled WGS sequence"/>
</dbReference>
<name>A0A1S9M1X4_9MOLU</name>
<reference evidence="2 5" key="2">
    <citation type="journal article" date="2023" name="Int. J. Syst. Evol. Microbiol.">
        <title>The observation of taxonomic boundaries for the 16SrII and 16SrXXV phytoplasmas using genome-based delimitation.</title>
        <authorList>
            <person name="Rodrigues Jardim B."/>
            <person name="Tran-Nguyen L.T.T."/>
            <person name="Gambley C."/>
            <person name="Al-Sadi A.M."/>
            <person name="Al-Subhi A.M."/>
            <person name="Foissac X."/>
            <person name="Salar P."/>
            <person name="Cai H."/>
            <person name="Yang J.Y."/>
            <person name="Davis R."/>
            <person name="Jones L."/>
            <person name="Rodoni B."/>
            <person name="Constable F.E."/>
        </authorList>
    </citation>
    <scope>NUCLEOTIDE SEQUENCE [LARGE SCALE GENOMIC DNA]</scope>
    <source>
        <strain evidence="2">BAWM-OMN-P75</strain>
    </source>
</reference>
<dbReference type="GO" id="GO:0016226">
    <property type="term" value="P:iron-sulfur cluster assembly"/>
    <property type="evidence" value="ECO:0007669"/>
    <property type="project" value="InterPro"/>
</dbReference>
<dbReference type="STRING" id="180978.B2G44_00900"/>
<dbReference type="Proteomes" id="UP001383392">
    <property type="component" value="Unassembled WGS sequence"/>
</dbReference>
<evidence type="ECO:0000259" key="1">
    <source>
        <dbReference type="Pfam" id="PF01592"/>
    </source>
</evidence>
<feature type="domain" description="NIF system FeS cluster assembly NifU N-terminal" evidence="1">
    <location>
        <begin position="12"/>
        <end position="147"/>
    </location>
</feature>
<dbReference type="Gene3D" id="3.90.1010.10">
    <property type="match status" value="1"/>
</dbReference>
<keyword evidence="5" id="KW-1185">Reference proteome</keyword>
<dbReference type="RefSeq" id="WP_078122982.1">
    <property type="nucleotide sequence ID" value="NZ_JAOSJG010000006.1"/>
</dbReference>
<evidence type="ECO:0000313" key="2">
    <source>
        <dbReference type="EMBL" id="MEK0309064.1"/>
    </source>
</evidence>
<gene>
    <name evidence="3" type="ORF">B2G44_00900</name>
    <name evidence="2" type="ORF">OC712_01015</name>
</gene>
<comment type="caution">
    <text evidence="3">The sequence shown here is derived from an EMBL/GenBank/DDBJ whole genome shotgun (WGS) entry which is preliminary data.</text>
</comment>
<dbReference type="Pfam" id="PF01592">
    <property type="entry name" value="NifU_N"/>
    <property type="match status" value="1"/>
</dbReference>
<reference evidence="3 4" key="1">
    <citation type="submission" date="2017-02" db="EMBL/GenBank/DDBJ databases">
        <title>A draft genome of 'Candidatus Phytoplasma aurantifolia' the agent of the witches-broom disease of lime.</title>
        <authorList>
            <person name="Foissac X."/>
            <person name="Carle P."/>
        </authorList>
    </citation>
    <scope>NUCLEOTIDE SEQUENCE [LARGE SCALE GENOMIC DNA]</scope>
    <source>
        <strain evidence="3 4">WBDL</strain>
    </source>
</reference>
<dbReference type="GO" id="GO:0005506">
    <property type="term" value="F:iron ion binding"/>
    <property type="evidence" value="ECO:0007669"/>
    <property type="project" value="InterPro"/>
</dbReference>
<dbReference type="EMBL" id="MWKN01000022">
    <property type="protein sequence ID" value="OOP59307.1"/>
    <property type="molecule type" value="Genomic_DNA"/>
</dbReference>
<dbReference type="SUPFAM" id="SSF82649">
    <property type="entry name" value="SufE/NifU"/>
    <property type="match status" value="1"/>
</dbReference>
<dbReference type="OrthoDB" id="9804157at2"/>
<evidence type="ECO:0000313" key="3">
    <source>
        <dbReference type="EMBL" id="OOP59307.1"/>
    </source>
</evidence>
<protein>
    <submittedName>
        <fullName evidence="2">Iron-sulfur cluster assembly scaffold protein</fullName>
    </submittedName>
</protein>